<dbReference type="Proteomes" id="UP000265520">
    <property type="component" value="Unassembled WGS sequence"/>
</dbReference>
<sequence length="32" mass="3717">KDGGSRQQMERTARSFCYLRAAQERMARRAVS</sequence>
<dbReference type="EMBL" id="LXQA010371819">
    <property type="protein sequence ID" value="MCI47393.1"/>
    <property type="molecule type" value="Genomic_DNA"/>
</dbReference>
<protein>
    <submittedName>
        <fullName evidence="1">Uncharacterized protein</fullName>
    </submittedName>
</protein>
<keyword evidence="2" id="KW-1185">Reference proteome</keyword>
<accession>A0A392SEM6</accession>
<feature type="non-terminal residue" evidence="1">
    <location>
        <position position="1"/>
    </location>
</feature>
<reference evidence="1 2" key="1">
    <citation type="journal article" date="2018" name="Front. Plant Sci.">
        <title>Red Clover (Trifolium pratense) and Zigzag Clover (T. medium) - A Picture of Genomic Similarities and Differences.</title>
        <authorList>
            <person name="Dluhosova J."/>
            <person name="Istvanek J."/>
            <person name="Nedelnik J."/>
            <person name="Repkova J."/>
        </authorList>
    </citation>
    <scope>NUCLEOTIDE SEQUENCE [LARGE SCALE GENOMIC DNA]</scope>
    <source>
        <strain evidence="2">cv. 10/8</strain>
        <tissue evidence="1">Leaf</tissue>
    </source>
</reference>
<dbReference type="AlphaFoldDB" id="A0A392SEM6"/>
<evidence type="ECO:0000313" key="1">
    <source>
        <dbReference type="EMBL" id="MCI47393.1"/>
    </source>
</evidence>
<organism evidence="1 2">
    <name type="scientific">Trifolium medium</name>
    <dbReference type="NCBI Taxonomy" id="97028"/>
    <lineage>
        <taxon>Eukaryota</taxon>
        <taxon>Viridiplantae</taxon>
        <taxon>Streptophyta</taxon>
        <taxon>Embryophyta</taxon>
        <taxon>Tracheophyta</taxon>
        <taxon>Spermatophyta</taxon>
        <taxon>Magnoliopsida</taxon>
        <taxon>eudicotyledons</taxon>
        <taxon>Gunneridae</taxon>
        <taxon>Pentapetalae</taxon>
        <taxon>rosids</taxon>
        <taxon>fabids</taxon>
        <taxon>Fabales</taxon>
        <taxon>Fabaceae</taxon>
        <taxon>Papilionoideae</taxon>
        <taxon>50 kb inversion clade</taxon>
        <taxon>NPAAA clade</taxon>
        <taxon>Hologalegina</taxon>
        <taxon>IRL clade</taxon>
        <taxon>Trifolieae</taxon>
        <taxon>Trifolium</taxon>
    </lineage>
</organism>
<name>A0A392SEM6_9FABA</name>
<proteinExistence type="predicted"/>
<evidence type="ECO:0000313" key="2">
    <source>
        <dbReference type="Proteomes" id="UP000265520"/>
    </source>
</evidence>
<comment type="caution">
    <text evidence="1">The sequence shown here is derived from an EMBL/GenBank/DDBJ whole genome shotgun (WGS) entry which is preliminary data.</text>
</comment>